<proteinExistence type="predicted"/>
<dbReference type="AlphaFoldDB" id="L9L709"/>
<organism evidence="2 3">
    <name type="scientific">Tupaia chinensis</name>
    <name type="common">Chinese tree shrew</name>
    <name type="synonym">Tupaia belangeri chinensis</name>
    <dbReference type="NCBI Taxonomy" id="246437"/>
    <lineage>
        <taxon>Eukaryota</taxon>
        <taxon>Metazoa</taxon>
        <taxon>Chordata</taxon>
        <taxon>Craniata</taxon>
        <taxon>Vertebrata</taxon>
        <taxon>Euteleostomi</taxon>
        <taxon>Mammalia</taxon>
        <taxon>Eutheria</taxon>
        <taxon>Euarchontoglires</taxon>
        <taxon>Scandentia</taxon>
        <taxon>Tupaiidae</taxon>
        <taxon>Tupaia</taxon>
    </lineage>
</organism>
<dbReference type="InParanoid" id="L9L709"/>
<keyword evidence="3" id="KW-1185">Reference proteome</keyword>
<dbReference type="EMBL" id="KB320497">
    <property type="protein sequence ID" value="ELW70434.1"/>
    <property type="molecule type" value="Genomic_DNA"/>
</dbReference>
<gene>
    <name evidence="2" type="ORF">TREES_T100002568</name>
</gene>
<evidence type="ECO:0000313" key="2">
    <source>
        <dbReference type="EMBL" id="ELW70434.1"/>
    </source>
</evidence>
<protein>
    <submittedName>
        <fullName evidence="2">Uncharacterized protein</fullName>
    </submittedName>
</protein>
<reference evidence="3" key="1">
    <citation type="submission" date="2012-07" db="EMBL/GenBank/DDBJ databases">
        <title>Genome of the Chinese tree shrew, a rising model animal genetically related to primates.</title>
        <authorList>
            <person name="Zhang G."/>
            <person name="Fan Y."/>
            <person name="Yao Y."/>
            <person name="Huang Z."/>
        </authorList>
    </citation>
    <scope>NUCLEOTIDE SEQUENCE [LARGE SCALE GENOMIC DNA]</scope>
</reference>
<dbReference type="Proteomes" id="UP000011518">
    <property type="component" value="Unassembled WGS sequence"/>
</dbReference>
<evidence type="ECO:0000313" key="3">
    <source>
        <dbReference type="Proteomes" id="UP000011518"/>
    </source>
</evidence>
<evidence type="ECO:0000256" key="1">
    <source>
        <dbReference type="SAM" id="MobiDB-lite"/>
    </source>
</evidence>
<feature type="region of interest" description="Disordered" evidence="1">
    <location>
        <begin position="73"/>
        <end position="108"/>
    </location>
</feature>
<sequence length="108" mass="11551">MVAPRCLSSASALVADWLPEGCCPILSAPEVPRGMVAVHRSLEPGRWLRTLSSSVPDDRFISQGRQTSICFHHSESAPGKVDSSKHEAQGRVGQSPATRTLETPASSQ</sequence>
<accession>L9L709</accession>
<name>L9L709_TUPCH</name>
<reference evidence="3" key="2">
    <citation type="journal article" date="2013" name="Nat. Commun.">
        <title>Genome of the Chinese tree shrew.</title>
        <authorList>
            <person name="Fan Y."/>
            <person name="Huang Z.Y."/>
            <person name="Cao C.C."/>
            <person name="Chen C.S."/>
            <person name="Chen Y.X."/>
            <person name="Fan D.D."/>
            <person name="He J."/>
            <person name="Hou H.L."/>
            <person name="Hu L."/>
            <person name="Hu X.T."/>
            <person name="Jiang X.T."/>
            <person name="Lai R."/>
            <person name="Lang Y.S."/>
            <person name="Liang B."/>
            <person name="Liao S.G."/>
            <person name="Mu D."/>
            <person name="Ma Y.Y."/>
            <person name="Niu Y.Y."/>
            <person name="Sun X.Q."/>
            <person name="Xia J.Q."/>
            <person name="Xiao J."/>
            <person name="Xiong Z.Q."/>
            <person name="Xu L."/>
            <person name="Yang L."/>
            <person name="Zhang Y."/>
            <person name="Zhao W."/>
            <person name="Zhao X.D."/>
            <person name="Zheng Y.T."/>
            <person name="Zhou J.M."/>
            <person name="Zhu Y.B."/>
            <person name="Zhang G.J."/>
            <person name="Wang J."/>
            <person name="Yao Y.G."/>
        </authorList>
    </citation>
    <scope>NUCLEOTIDE SEQUENCE [LARGE SCALE GENOMIC DNA]</scope>
</reference>
<feature type="compositionally biased region" description="Polar residues" evidence="1">
    <location>
        <begin position="95"/>
        <end position="108"/>
    </location>
</feature>